<name>A0A9Q3V2P2_9FLAO</name>
<reference evidence="1" key="1">
    <citation type="submission" date="2021-11" db="EMBL/GenBank/DDBJ databases">
        <title>Description of novel Chryseobacterium species.</title>
        <authorList>
            <person name="Saticioglu I.B."/>
            <person name="Ay H."/>
            <person name="Altun S."/>
            <person name="Duman M."/>
        </authorList>
    </citation>
    <scope>NUCLEOTIDE SEQUENCE</scope>
    <source>
        <strain evidence="1">C-17</strain>
    </source>
</reference>
<keyword evidence="2" id="KW-1185">Reference proteome</keyword>
<gene>
    <name evidence="1" type="ORF">LO744_10055</name>
</gene>
<protein>
    <submittedName>
        <fullName evidence="1">Uncharacterized protein</fullName>
    </submittedName>
</protein>
<evidence type="ECO:0000313" key="2">
    <source>
        <dbReference type="Proteomes" id="UP001108025"/>
    </source>
</evidence>
<dbReference type="Proteomes" id="UP001108025">
    <property type="component" value="Unassembled WGS sequence"/>
</dbReference>
<proteinExistence type="predicted"/>
<sequence>MREFTVVRGLFDIRKRQLIIDENFLKFENKDHIKDLFSIIPKNEIVGIRYGIHFIKGLEFYIGREYQIFVQTQSGKEVKIFFKLFYGRKLNEKHQLFSDIVDELWNYYFNDILNHYLLQYNNNEIFDLGGILFKNACIQFDKKEILYSDLAIKKYNHYFMIYSKEDQYKNIMLYYLKDKNAVILVEVLNTIIKNEQSRTEKISNRSL</sequence>
<dbReference type="AlphaFoldDB" id="A0A9Q3V2P2"/>
<accession>A0A9Q3V2P2</accession>
<dbReference type="RefSeq" id="WP_230669076.1">
    <property type="nucleotide sequence ID" value="NZ_JAJNAY010000001.1"/>
</dbReference>
<organism evidence="1 2">
    <name type="scientific">Chryseobacterium turcicum</name>
    <dbReference type="NCBI Taxonomy" id="2898076"/>
    <lineage>
        <taxon>Bacteria</taxon>
        <taxon>Pseudomonadati</taxon>
        <taxon>Bacteroidota</taxon>
        <taxon>Flavobacteriia</taxon>
        <taxon>Flavobacteriales</taxon>
        <taxon>Weeksellaceae</taxon>
        <taxon>Chryseobacterium group</taxon>
        <taxon>Chryseobacterium</taxon>
    </lineage>
</organism>
<comment type="caution">
    <text evidence="1">The sequence shown here is derived from an EMBL/GenBank/DDBJ whole genome shotgun (WGS) entry which is preliminary data.</text>
</comment>
<evidence type="ECO:0000313" key="1">
    <source>
        <dbReference type="EMBL" id="MCD1117202.1"/>
    </source>
</evidence>
<dbReference type="EMBL" id="JAJNAY010000001">
    <property type="protein sequence ID" value="MCD1117202.1"/>
    <property type="molecule type" value="Genomic_DNA"/>
</dbReference>